<dbReference type="Proteomes" id="UP000031778">
    <property type="component" value="Plasmid pBb"/>
</dbReference>
<keyword evidence="1" id="KW-0614">Plasmid</keyword>
<dbReference type="EMBL" id="CP007513">
    <property type="protein sequence ID" value="AHX21795.1"/>
    <property type="molecule type" value="Genomic_DNA"/>
</dbReference>
<gene>
    <name evidence="1" type="ORF">CY96_28910</name>
</gene>
<evidence type="ECO:0000313" key="2">
    <source>
        <dbReference type="Proteomes" id="UP000031778"/>
    </source>
</evidence>
<reference evidence="2" key="1">
    <citation type="submission" date="2014-03" db="EMBL/GenBank/DDBJ databases">
        <title>The Complete Genome Sequence of Bacillus bombyseptieus.</title>
        <authorList>
            <person name="Cheng T."/>
            <person name="Lin P."/>
            <person name="Jin S."/>
            <person name="Wu Y."/>
            <person name="Fu B."/>
            <person name="Long R."/>
            <person name="Liu D."/>
            <person name="Guo Y."/>
            <person name="Peng L."/>
            <person name="Xia Q."/>
        </authorList>
    </citation>
    <scope>NUCLEOTIDE SEQUENCE [LARGE SCALE GENOMIC DNA]</scope>
    <source>
        <strain evidence="2">wang</strain>
        <plasmid evidence="2">pBb</plasmid>
    </source>
</reference>
<dbReference type="AlphaFoldDB" id="A0A9W3PU60"/>
<geneLocation type="plasmid" evidence="1 2">
    <name>pBb</name>
</geneLocation>
<sequence length="262" mass="31535">MLIITTLISHFYNEEYLLPWWLMHHKKIFNHGILINRGSIDRSVEMCRIFAPNWEVRNSRVPEFDAEQVDNEVMDIESEVTGWKMTLNTTEFLCYPNKTEFFNSLNELKKRMYAIRMILMVDPLNYEYRNPRYSSPLVEQRFHGYFPHNPHPGKSWRLIHDYKRGEYTPGRHSSAYSFQLYSSPAFVLKFYFSPWNDQMKRRRLQIAPTLSKRWSALTSFYGTNLEELEEKFIGTAEHTQDLRLNPEYQAVFSKKNKFTWEE</sequence>
<organism evidence="1 2">
    <name type="scientific">Bacillus bombysepticus str. Wang</name>
    <dbReference type="NCBI Taxonomy" id="1330043"/>
    <lineage>
        <taxon>Bacteria</taxon>
        <taxon>Bacillati</taxon>
        <taxon>Bacillota</taxon>
        <taxon>Bacilli</taxon>
        <taxon>Bacillales</taxon>
        <taxon>Bacillaceae</taxon>
        <taxon>Bacillus</taxon>
        <taxon>Bacillus cereus group</taxon>
    </lineage>
</organism>
<keyword evidence="2" id="KW-1185">Reference proteome</keyword>
<protein>
    <submittedName>
        <fullName evidence="1">Uncharacterized protein</fullName>
    </submittedName>
</protein>
<accession>A0A9W3PU60</accession>
<name>A0A9W3PU60_9BACI</name>
<evidence type="ECO:0000313" key="1">
    <source>
        <dbReference type="EMBL" id="AHX21795.1"/>
    </source>
</evidence>
<dbReference type="KEGG" id="bby:CY96_28910"/>
<proteinExistence type="predicted"/>